<evidence type="ECO:0000313" key="4">
    <source>
        <dbReference type="Proteomes" id="UP000313359"/>
    </source>
</evidence>
<evidence type="ECO:0000313" key="3">
    <source>
        <dbReference type="EMBL" id="RPD58422.1"/>
    </source>
</evidence>
<gene>
    <name evidence="3" type="ORF">L227DRAFT_577127</name>
</gene>
<organism evidence="3 4">
    <name type="scientific">Lentinus tigrinus ALCF2SS1-6</name>
    <dbReference type="NCBI Taxonomy" id="1328759"/>
    <lineage>
        <taxon>Eukaryota</taxon>
        <taxon>Fungi</taxon>
        <taxon>Dikarya</taxon>
        <taxon>Basidiomycota</taxon>
        <taxon>Agaricomycotina</taxon>
        <taxon>Agaricomycetes</taxon>
        <taxon>Polyporales</taxon>
        <taxon>Polyporaceae</taxon>
        <taxon>Lentinus</taxon>
    </lineage>
</organism>
<proteinExistence type="predicted"/>
<feature type="compositionally biased region" description="Low complexity" evidence="1">
    <location>
        <begin position="37"/>
        <end position="46"/>
    </location>
</feature>
<feature type="signal peptide" evidence="2">
    <location>
        <begin position="1"/>
        <end position="18"/>
    </location>
</feature>
<evidence type="ECO:0008006" key="5">
    <source>
        <dbReference type="Google" id="ProtNLM"/>
    </source>
</evidence>
<feature type="chain" id="PRO_5022889678" description="REJ domain-containing protein" evidence="2">
    <location>
        <begin position="19"/>
        <end position="117"/>
    </location>
</feature>
<reference evidence="3" key="1">
    <citation type="journal article" date="2018" name="Genome Biol. Evol.">
        <title>Genomics and development of Lentinus tigrinus, a white-rot wood-decaying mushroom with dimorphic fruiting bodies.</title>
        <authorList>
            <person name="Wu B."/>
            <person name="Xu Z."/>
            <person name="Knudson A."/>
            <person name="Carlson A."/>
            <person name="Chen N."/>
            <person name="Kovaka S."/>
            <person name="LaButti K."/>
            <person name="Lipzen A."/>
            <person name="Pennachio C."/>
            <person name="Riley R."/>
            <person name="Schakwitz W."/>
            <person name="Umezawa K."/>
            <person name="Ohm R.A."/>
            <person name="Grigoriev I.V."/>
            <person name="Nagy L.G."/>
            <person name="Gibbons J."/>
            <person name="Hibbett D."/>
        </authorList>
    </citation>
    <scope>NUCLEOTIDE SEQUENCE [LARGE SCALE GENOMIC DNA]</scope>
    <source>
        <strain evidence="3">ALCF2SS1-6</strain>
    </source>
</reference>
<protein>
    <recommendedName>
        <fullName evidence="5">REJ domain-containing protein</fullName>
    </recommendedName>
</protein>
<feature type="region of interest" description="Disordered" evidence="1">
    <location>
        <begin position="15"/>
        <end position="117"/>
    </location>
</feature>
<keyword evidence="2" id="KW-0732">Signal</keyword>
<evidence type="ECO:0000256" key="2">
    <source>
        <dbReference type="SAM" id="SignalP"/>
    </source>
</evidence>
<feature type="compositionally biased region" description="Polar residues" evidence="1">
    <location>
        <begin position="107"/>
        <end position="117"/>
    </location>
</feature>
<feature type="compositionally biased region" description="Low complexity" evidence="1">
    <location>
        <begin position="96"/>
        <end position="105"/>
    </location>
</feature>
<name>A0A5C2S4D1_9APHY</name>
<evidence type="ECO:0000256" key="1">
    <source>
        <dbReference type="SAM" id="MobiDB-lite"/>
    </source>
</evidence>
<dbReference type="Proteomes" id="UP000313359">
    <property type="component" value="Unassembled WGS sequence"/>
</dbReference>
<dbReference type="AlphaFoldDB" id="A0A5C2S4D1"/>
<sequence>MLELGSFLACFLFAPTLSCQPPGPSPLTRSSSEVRSDPSPGSTSSPPLQPLHLSKRPSPQPLWYLDLLPPPSLPAPLSLSPSPQPLPAPRRGGSPGTAPTAGAGSVCTASRSAARTR</sequence>
<dbReference type="EMBL" id="ML122275">
    <property type="protein sequence ID" value="RPD58422.1"/>
    <property type="molecule type" value="Genomic_DNA"/>
</dbReference>
<accession>A0A5C2S4D1</accession>
<keyword evidence="4" id="KW-1185">Reference proteome</keyword>